<dbReference type="AlphaFoldDB" id="A0A0B0ELE3"/>
<comment type="caution">
    <text evidence="2">The sequence shown here is derived from an EMBL/GenBank/DDBJ whole genome shotgun (WGS) entry which is preliminary data.</text>
</comment>
<keyword evidence="2" id="KW-0378">Hydrolase</keyword>
<evidence type="ECO:0000259" key="1">
    <source>
        <dbReference type="Pfam" id="PF10135"/>
    </source>
</evidence>
<name>A0A0B0ELE3_9BACT</name>
<evidence type="ECO:0000313" key="2">
    <source>
        <dbReference type="EMBL" id="KHE91520.1"/>
    </source>
</evidence>
<dbReference type="EC" id="3.2.1.-" evidence="2"/>
<proteinExistence type="predicted"/>
<sequence>MEIPFNNEFMLNAAKTENSINGLKNNAKSDHELQKAAQDFEAVLLNMVIKAMWETVPKSELFEENSATKIYEGLMHSSLSEEMASSGGLGIAKVLAQQLRREQKKSVT</sequence>
<accession>A0A0B0ELE3</accession>
<dbReference type="EMBL" id="JRYO01000193">
    <property type="protein sequence ID" value="KHE91520.1"/>
    <property type="molecule type" value="Genomic_DNA"/>
</dbReference>
<organism evidence="2 3">
    <name type="scientific">Candidatus Scalindua brodae</name>
    <dbReference type="NCBI Taxonomy" id="237368"/>
    <lineage>
        <taxon>Bacteria</taxon>
        <taxon>Pseudomonadati</taxon>
        <taxon>Planctomycetota</taxon>
        <taxon>Candidatus Brocadiia</taxon>
        <taxon>Candidatus Brocadiales</taxon>
        <taxon>Candidatus Scalinduaceae</taxon>
        <taxon>Candidatus Scalindua</taxon>
    </lineage>
</organism>
<protein>
    <submittedName>
        <fullName evidence="2">Peptidoglycan hydrolase FlgJ</fullName>
        <ecNumber evidence="2">3.2.1.-</ecNumber>
    </submittedName>
</protein>
<dbReference type="Pfam" id="PF10135">
    <property type="entry name" value="Rod-binding"/>
    <property type="match status" value="1"/>
</dbReference>
<keyword evidence="2" id="KW-0326">Glycosidase</keyword>
<reference evidence="2 3" key="1">
    <citation type="submission" date="2014-10" db="EMBL/GenBank/DDBJ databases">
        <title>Draft genome of anammox bacterium scalindua brodae, obtained using differential coverage binning of sequence data from two enrichment reactors.</title>
        <authorList>
            <person name="Speth D.R."/>
            <person name="Russ L."/>
            <person name="Kartal B."/>
            <person name="Op den Camp H.J."/>
            <person name="Dutilh B.E."/>
            <person name="Jetten M.S."/>
        </authorList>
    </citation>
    <scope>NUCLEOTIDE SEQUENCE [LARGE SCALE GENOMIC DNA]</scope>
    <source>
        <strain evidence="2">RU1</strain>
    </source>
</reference>
<gene>
    <name evidence="2" type="primary">flgJ</name>
    <name evidence="2" type="ORF">SCABRO_02730</name>
</gene>
<dbReference type="InterPro" id="IPR019301">
    <property type="entry name" value="Flagellar_prot_FlgJ_N"/>
</dbReference>
<dbReference type="eggNOG" id="COG3951">
    <property type="taxonomic scope" value="Bacteria"/>
</dbReference>
<evidence type="ECO:0000313" key="3">
    <source>
        <dbReference type="Proteomes" id="UP000030652"/>
    </source>
</evidence>
<feature type="domain" description="Flagellar protein FlgJ N-terminal" evidence="1">
    <location>
        <begin position="50"/>
        <end position="98"/>
    </location>
</feature>
<dbReference type="GO" id="GO:0016798">
    <property type="term" value="F:hydrolase activity, acting on glycosyl bonds"/>
    <property type="evidence" value="ECO:0007669"/>
    <property type="project" value="UniProtKB-KW"/>
</dbReference>
<dbReference type="Proteomes" id="UP000030652">
    <property type="component" value="Unassembled WGS sequence"/>
</dbReference>